<keyword evidence="3" id="KW-1185">Reference proteome</keyword>
<dbReference type="RefSeq" id="WP_264282140.1">
    <property type="nucleotide sequence ID" value="NZ_CP107006.1"/>
</dbReference>
<proteinExistence type="predicted"/>
<accession>A0ABY6J493</accession>
<evidence type="ECO:0008006" key="4">
    <source>
        <dbReference type="Google" id="ProtNLM"/>
    </source>
</evidence>
<name>A0ABY6J493_9BACT</name>
<evidence type="ECO:0000313" key="2">
    <source>
        <dbReference type="EMBL" id="UYQ94201.1"/>
    </source>
</evidence>
<gene>
    <name evidence="2" type="ORF">MKQ68_03730</name>
</gene>
<dbReference type="EMBL" id="CP107006">
    <property type="protein sequence ID" value="UYQ94201.1"/>
    <property type="molecule type" value="Genomic_DNA"/>
</dbReference>
<dbReference type="Proteomes" id="UP001162741">
    <property type="component" value="Chromosome"/>
</dbReference>
<reference evidence="2" key="1">
    <citation type="submission" date="2022-10" db="EMBL/GenBank/DDBJ databases">
        <title>Chitinophaga sp. nov., isolated from soil.</title>
        <authorList>
            <person name="Jeon C.O."/>
        </authorList>
    </citation>
    <scope>NUCLEOTIDE SEQUENCE</scope>
    <source>
        <strain evidence="2">R8</strain>
    </source>
</reference>
<dbReference type="Gene3D" id="2.180.10.10">
    <property type="entry name" value="RHS repeat-associated core"/>
    <property type="match status" value="1"/>
</dbReference>
<sequence>MKKPGIALLALGLAVITGNRASAQYYLQDIHNTSKTVANMQALKTANVSAQTVQSLDANLQSDDDFICIRSIGNNFRQMRSVTRSRATGLSILTSTFGPKGQLTKIVDSTESSINTTQYRYVNDALVSIQTVSQARDEKFKMTETRTYQYDSLLRPVQMVRRKNNSNDSSLVLFKTDTAGRVTEELETGKYIRAQRIYYNYDAQGRLTEVMRYQPTKKRMLPDYIFEYDAQGRLAQMTTVNATTSDYTVWRYSYDAKGLPLKEDAYAKGNELLGMIRYKYEFNK</sequence>
<evidence type="ECO:0000256" key="1">
    <source>
        <dbReference type="SAM" id="SignalP"/>
    </source>
</evidence>
<protein>
    <recommendedName>
        <fullName evidence="4">YD repeat-containing protein</fullName>
    </recommendedName>
</protein>
<keyword evidence="1" id="KW-0732">Signal</keyword>
<organism evidence="2 3">
    <name type="scientific">Chitinophaga horti</name>
    <dbReference type="NCBI Taxonomy" id="2920382"/>
    <lineage>
        <taxon>Bacteria</taxon>
        <taxon>Pseudomonadati</taxon>
        <taxon>Bacteroidota</taxon>
        <taxon>Chitinophagia</taxon>
        <taxon>Chitinophagales</taxon>
        <taxon>Chitinophagaceae</taxon>
        <taxon>Chitinophaga</taxon>
    </lineage>
</organism>
<feature type="signal peptide" evidence="1">
    <location>
        <begin position="1"/>
        <end position="23"/>
    </location>
</feature>
<feature type="chain" id="PRO_5046604663" description="YD repeat-containing protein" evidence="1">
    <location>
        <begin position="24"/>
        <end position="284"/>
    </location>
</feature>
<evidence type="ECO:0000313" key="3">
    <source>
        <dbReference type="Proteomes" id="UP001162741"/>
    </source>
</evidence>